<dbReference type="OrthoDB" id="128564at2"/>
<evidence type="ECO:0000259" key="3">
    <source>
        <dbReference type="Pfam" id="PF20171"/>
    </source>
</evidence>
<feature type="compositionally biased region" description="Basic and acidic residues" evidence="1">
    <location>
        <begin position="316"/>
        <end position="328"/>
    </location>
</feature>
<feature type="domain" description="Glucose-6-phosphate dehydrogenase assembly protein OpcA N-terminal" evidence="2">
    <location>
        <begin position="53"/>
        <end position="159"/>
    </location>
</feature>
<accession>A0A5C4MBL7</accession>
<dbReference type="EMBL" id="VDFR01000159">
    <property type="protein sequence ID" value="TNC34211.1"/>
    <property type="molecule type" value="Genomic_DNA"/>
</dbReference>
<dbReference type="RefSeq" id="WP_139106667.1">
    <property type="nucleotide sequence ID" value="NZ_VDFR01000110.1"/>
</dbReference>
<dbReference type="EMBL" id="VDFR01000110">
    <property type="protein sequence ID" value="TNC40344.1"/>
    <property type="molecule type" value="Genomic_DNA"/>
</dbReference>
<dbReference type="AlphaFoldDB" id="A0A5C4MBL7"/>
<gene>
    <name evidence="5" type="ORF">FHE65_23280</name>
    <name evidence="4" type="ORF">FHE65_28025</name>
</gene>
<feature type="compositionally biased region" description="Basic residues" evidence="1">
    <location>
        <begin position="357"/>
        <end position="367"/>
    </location>
</feature>
<sequence length="367" mass="39397">MKVDLNDTSSSAVAAALVRARIAAGSPAMGMVLTLIVVTDEARYYDAMRASRVISREHPARVLGVILRSRRGPSSLDAQVRIGNDSAGESVILRMSGELTQHAESVVLPLLLPDSPVVAWWPGSAPKVPALDPLGSLATRRITDAAAARTRHAALLRVARSYHPGDTDLAWTRLTPWRALLAAALDQAELVITGASVVAERGNPSADLLVAWLEARLDVPAEHSVSRGPGITEVRLHSTVGDVAVLRHDGRNGRFFVPGEAERAVALKRRSTAELLAEDLRRLDEDDVYAETVQRLLRREDRSSSGRSKTSGRTKPSVDGERPKDAKKTARRAPAKKAEATTTKAPTKKAAAAKTSAAKRTHTKADT</sequence>
<protein>
    <submittedName>
        <fullName evidence="4">OxPP cycle protein OpcA</fullName>
    </submittedName>
</protein>
<dbReference type="InterPro" id="IPR004555">
    <property type="entry name" value="G6PDH_assembly_OpcA"/>
</dbReference>
<name>A0A5C4MBL7_9ACTN</name>
<dbReference type="PANTHER" id="PTHR38658">
    <property type="entry name" value="OXPP CYCLE PROTEIN OPCA-RELATED"/>
    <property type="match status" value="1"/>
</dbReference>
<feature type="region of interest" description="Disordered" evidence="1">
    <location>
        <begin position="298"/>
        <end position="367"/>
    </location>
</feature>
<evidence type="ECO:0000313" key="4">
    <source>
        <dbReference type="EMBL" id="TNC34211.1"/>
    </source>
</evidence>
<proteinExistence type="predicted"/>
<dbReference type="Pfam" id="PF10128">
    <property type="entry name" value="OpcA_G6PD_assem"/>
    <property type="match status" value="1"/>
</dbReference>
<feature type="compositionally biased region" description="Low complexity" evidence="1">
    <location>
        <begin position="305"/>
        <end position="315"/>
    </location>
</feature>
<evidence type="ECO:0000256" key="1">
    <source>
        <dbReference type="SAM" id="MobiDB-lite"/>
    </source>
</evidence>
<dbReference type="Pfam" id="PF20171">
    <property type="entry name" value="OpcA_G6PD_C"/>
    <property type="match status" value="1"/>
</dbReference>
<evidence type="ECO:0000259" key="2">
    <source>
        <dbReference type="Pfam" id="PF10128"/>
    </source>
</evidence>
<dbReference type="InterPro" id="IPR046801">
    <property type="entry name" value="OpcA_G6PD_N"/>
</dbReference>
<evidence type="ECO:0000313" key="6">
    <source>
        <dbReference type="Proteomes" id="UP000306740"/>
    </source>
</evidence>
<dbReference type="PANTHER" id="PTHR38658:SF1">
    <property type="entry name" value="OXPP CYCLE PROTEIN OPCA-RELATED"/>
    <property type="match status" value="1"/>
</dbReference>
<comment type="caution">
    <text evidence="4">The sequence shown here is derived from an EMBL/GenBank/DDBJ whole genome shotgun (WGS) entry which is preliminary data.</text>
</comment>
<evidence type="ECO:0000313" key="5">
    <source>
        <dbReference type="EMBL" id="TNC40344.1"/>
    </source>
</evidence>
<reference evidence="4 6" key="1">
    <citation type="submission" date="2019-05" db="EMBL/GenBank/DDBJ databases">
        <title>Mumia sp. nov., isolated from the intestinal contents of plateau pika (Ochotona curzoniae) in the Qinghai-Tibet plateau of China.</title>
        <authorList>
            <person name="Tian Z."/>
        </authorList>
    </citation>
    <scope>NUCLEOTIDE SEQUENCE [LARGE SCALE GENOMIC DNA]</scope>
    <source>
        <strain evidence="6">527</strain>
        <strain evidence="4">Z527</strain>
    </source>
</reference>
<dbReference type="InterPro" id="IPR046802">
    <property type="entry name" value="OpcA_G6PD_C"/>
</dbReference>
<organism evidence="4 6">
    <name type="scientific">Mumia zhuanghuii</name>
    <dbReference type="NCBI Taxonomy" id="2585211"/>
    <lineage>
        <taxon>Bacteria</taxon>
        <taxon>Bacillati</taxon>
        <taxon>Actinomycetota</taxon>
        <taxon>Actinomycetes</taxon>
        <taxon>Propionibacteriales</taxon>
        <taxon>Nocardioidaceae</taxon>
        <taxon>Mumia</taxon>
    </lineage>
</organism>
<dbReference type="Proteomes" id="UP000306740">
    <property type="component" value="Unassembled WGS sequence"/>
</dbReference>
<feature type="domain" description="Glucose-6-phosphate dehydrogenase assembly protein OpcA C-terminal" evidence="3">
    <location>
        <begin position="164"/>
        <end position="292"/>
    </location>
</feature>
<feature type="compositionally biased region" description="Low complexity" evidence="1">
    <location>
        <begin position="340"/>
        <end position="356"/>
    </location>
</feature>